<dbReference type="SUPFAM" id="SSF54523">
    <property type="entry name" value="Pili subunits"/>
    <property type="match status" value="1"/>
</dbReference>
<evidence type="ECO:0000256" key="1">
    <source>
        <dbReference type="SAM" id="Phobius"/>
    </source>
</evidence>
<gene>
    <name evidence="3" type="ORF">E3J84_03265</name>
</gene>
<keyword evidence="1" id="KW-0472">Membrane</keyword>
<dbReference type="Gene3D" id="3.30.700.10">
    <property type="entry name" value="Glycoprotein, Type 4 Pilin"/>
    <property type="match status" value="1"/>
</dbReference>
<organism evidence="3 4">
    <name type="scientific">Aerophobetes bacterium</name>
    <dbReference type="NCBI Taxonomy" id="2030807"/>
    <lineage>
        <taxon>Bacteria</taxon>
        <taxon>Candidatus Aerophobota</taxon>
    </lineage>
</organism>
<evidence type="ECO:0000313" key="4">
    <source>
        <dbReference type="Proteomes" id="UP000316360"/>
    </source>
</evidence>
<accession>A0A523RZC8</accession>
<evidence type="ECO:0000259" key="2">
    <source>
        <dbReference type="Pfam" id="PF08334"/>
    </source>
</evidence>
<keyword evidence="1" id="KW-0812">Transmembrane</keyword>
<dbReference type="InterPro" id="IPR013545">
    <property type="entry name" value="T2SS_protein-GspG_C"/>
</dbReference>
<sequence>MVRKKKGLALIKILIVVVIIGIIAGIAIPRFLRAQKSRLEAKVAQAFAEMETLAEVLEMHYRDYGRYPIIGQGGDLRLALDLKKYLAVIPTDPFGTASVIYYRYYSTKDAWLIVSNGPDGKPDVTAPNFNESTGAVRVSGELGGSDGIIGTYYGSNKWSRATSRKDKGDIGRGGP</sequence>
<dbReference type="Pfam" id="PF08334">
    <property type="entry name" value="T2SSG"/>
    <property type="match status" value="1"/>
</dbReference>
<proteinExistence type="predicted"/>
<keyword evidence="1" id="KW-1133">Transmembrane helix</keyword>
<feature type="domain" description="Type II secretion system protein GspG C-terminal" evidence="2">
    <location>
        <begin position="39"/>
        <end position="124"/>
    </location>
</feature>
<dbReference type="EMBL" id="SOKJ01000178">
    <property type="protein sequence ID" value="TET11127.1"/>
    <property type="molecule type" value="Genomic_DNA"/>
</dbReference>
<evidence type="ECO:0000313" key="3">
    <source>
        <dbReference type="EMBL" id="TET11127.1"/>
    </source>
</evidence>
<dbReference type="Proteomes" id="UP000316360">
    <property type="component" value="Unassembled WGS sequence"/>
</dbReference>
<protein>
    <recommendedName>
        <fullName evidence="2">Type II secretion system protein GspG C-terminal domain-containing protein</fullName>
    </recommendedName>
</protein>
<comment type="caution">
    <text evidence="3">The sequence shown here is derived from an EMBL/GenBank/DDBJ whole genome shotgun (WGS) entry which is preliminary data.</text>
</comment>
<dbReference type="InterPro" id="IPR045584">
    <property type="entry name" value="Pilin-like"/>
</dbReference>
<reference evidence="3 4" key="1">
    <citation type="submission" date="2019-03" db="EMBL/GenBank/DDBJ databases">
        <title>Metabolic potential of uncultured bacteria and archaea associated with petroleum seepage in deep-sea sediments.</title>
        <authorList>
            <person name="Dong X."/>
            <person name="Hubert C."/>
        </authorList>
    </citation>
    <scope>NUCLEOTIDE SEQUENCE [LARGE SCALE GENOMIC DNA]</scope>
    <source>
        <strain evidence="3">E44_bin7</strain>
    </source>
</reference>
<dbReference type="AlphaFoldDB" id="A0A523RZC8"/>
<feature type="transmembrane region" description="Helical" evidence="1">
    <location>
        <begin position="7"/>
        <end position="28"/>
    </location>
</feature>
<name>A0A523RZC8_UNCAE</name>